<proteinExistence type="predicted"/>
<keyword evidence="2 5" id="KW-0812">Transmembrane</keyword>
<evidence type="ECO:0000256" key="3">
    <source>
        <dbReference type="ARBA" id="ARBA00022989"/>
    </source>
</evidence>
<dbReference type="GO" id="GO:0016020">
    <property type="term" value="C:membrane"/>
    <property type="evidence" value="ECO:0007669"/>
    <property type="project" value="UniProtKB-SubCell"/>
</dbReference>
<feature type="transmembrane region" description="Helical" evidence="6">
    <location>
        <begin position="129"/>
        <end position="150"/>
    </location>
</feature>
<dbReference type="PANTHER" id="PTHR22776:SF49">
    <property type="entry name" value="MARVEL DOMAIN-CONTAINING PROTEIN"/>
    <property type="match status" value="1"/>
</dbReference>
<feature type="domain" description="MARVEL" evidence="7">
    <location>
        <begin position="22"/>
        <end position="156"/>
    </location>
</feature>
<evidence type="ECO:0000256" key="2">
    <source>
        <dbReference type="ARBA" id="ARBA00022692"/>
    </source>
</evidence>
<dbReference type="AlphaFoldDB" id="A0A913Y6K8"/>
<evidence type="ECO:0000313" key="8">
    <source>
        <dbReference type="EnsemblMetazoa" id="XP_020915148.1"/>
    </source>
</evidence>
<comment type="subcellular location">
    <subcellularLocation>
        <location evidence="1">Membrane</location>
        <topology evidence="1">Multi-pass membrane protein</topology>
    </subcellularLocation>
</comment>
<keyword evidence="3 6" id="KW-1133">Transmembrane helix</keyword>
<dbReference type="KEGG" id="epa:110252653"/>
<dbReference type="GeneID" id="110252653"/>
<keyword evidence="4 5" id="KW-0472">Membrane</keyword>
<dbReference type="RefSeq" id="XP_020915148.1">
    <property type="nucleotide sequence ID" value="XM_021059489.2"/>
</dbReference>
<organism evidence="8 9">
    <name type="scientific">Exaiptasia diaphana</name>
    <name type="common">Tropical sea anemone</name>
    <name type="synonym">Aiptasia pulchella</name>
    <dbReference type="NCBI Taxonomy" id="2652724"/>
    <lineage>
        <taxon>Eukaryota</taxon>
        <taxon>Metazoa</taxon>
        <taxon>Cnidaria</taxon>
        <taxon>Anthozoa</taxon>
        <taxon>Hexacorallia</taxon>
        <taxon>Actiniaria</taxon>
        <taxon>Aiptasiidae</taxon>
        <taxon>Exaiptasia</taxon>
    </lineage>
</organism>
<keyword evidence="9" id="KW-1185">Reference proteome</keyword>
<evidence type="ECO:0000256" key="5">
    <source>
        <dbReference type="PROSITE-ProRule" id="PRU00581"/>
    </source>
</evidence>
<evidence type="ECO:0000256" key="1">
    <source>
        <dbReference type="ARBA" id="ARBA00004141"/>
    </source>
</evidence>
<dbReference type="OrthoDB" id="5971585at2759"/>
<accession>A0A913Y6K8</accession>
<feature type="transmembrane region" description="Helical" evidence="6">
    <location>
        <begin position="26"/>
        <end position="53"/>
    </location>
</feature>
<sequence>MAPVDEGQPRGEDRIINITFEWAKQVLGMLLIAELLTTFLCGCCASSLSTWVGSGCAGKIGFLDFVTWTAFLNILIDMIIRILGLWERLLWIFRHPVVHLVLCGLAVAGFLIASSLVASCSKYVYNGGAAVAAAIFGFISLILFGFEAFLHFKRYRNMESEGRRQTEEHGKADII</sequence>
<feature type="transmembrane region" description="Helical" evidence="6">
    <location>
        <begin position="65"/>
        <end position="85"/>
    </location>
</feature>
<dbReference type="OMA" id="RNMESEG"/>
<protein>
    <recommendedName>
        <fullName evidence="7">MARVEL domain-containing protein</fullName>
    </recommendedName>
</protein>
<evidence type="ECO:0000256" key="4">
    <source>
        <dbReference type="ARBA" id="ARBA00023136"/>
    </source>
</evidence>
<dbReference type="PROSITE" id="PS51225">
    <property type="entry name" value="MARVEL"/>
    <property type="match status" value="1"/>
</dbReference>
<name>A0A913Y6K8_EXADI</name>
<reference evidence="8" key="1">
    <citation type="submission" date="2022-11" db="UniProtKB">
        <authorList>
            <consortium name="EnsemblMetazoa"/>
        </authorList>
    </citation>
    <scope>IDENTIFICATION</scope>
</reference>
<feature type="transmembrane region" description="Helical" evidence="6">
    <location>
        <begin position="97"/>
        <end position="117"/>
    </location>
</feature>
<dbReference type="EnsemblMetazoa" id="XM_021059489.2">
    <property type="protein sequence ID" value="XP_020915148.1"/>
    <property type="gene ID" value="LOC110252653"/>
</dbReference>
<dbReference type="InterPro" id="IPR008253">
    <property type="entry name" value="Marvel"/>
</dbReference>
<evidence type="ECO:0000259" key="7">
    <source>
        <dbReference type="PROSITE" id="PS51225"/>
    </source>
</evidence>
<dbReference type="PANTHER" id="PTHR22776">
    <property type="entry name" value="MARVEL-CONTAINING POTENTIAL LIPID RAFT-ASSOCIATED PROTEIN"/>
    <property type="match status" value="1"/>
</dbReference>
<evidence type="ECO:0000256" key="6">
    <source>
        <dbReference type="SAM" id="Phobius"/>
    </source>
</evidence>
<dbReference type="Proteomes" id="UP000887567">
    <property type="component" value="Unplaced"/>
</dbReference>
<evidence type="ECO:0000313" key="9">
    <source>
        <dbReference type="Proteomes" id="UP000887567"/>
    </source>
</evidence>
<dbReference type="InterPro" id="IPR050578">
    <property type="entry name" value="MARVEL-CKLF_proteins"/>
</dbReference>